<sequence length="69" mass="7479">MDGMTFPLRARHVLGRSATLRKNPFPPTTPGTLASEILSSRAPPFPEVHCIGFTPITTTITTTTTIIIE</sequence>
<proteinExistence type="predicted"/>
<dbReference type="EMBL" id="MLFU01000016">
    <property type="protein sequence ID" value="KAK1501216.1"/>
    <property type="molecule type" value="Genomic_DNA"/>
</dbReference>
<reference evidence="1 2" key="1">
    <citation type="submission" date="2016-10" db="EMBL/GenBank/DDBJ databases">
        <title>The genome sequence of Colletotrichum fioriniae PJ7.</title>
        <authorList>
            <person name="Baroncelli R."/>
        </authorList>
    </citation>
    <scope>NUCLEOTIDE SEQUENCE [LARGE SCALE GENOMIC DNA]</scope>
    <source>
        <strain evidence="1 2">Tom-12</strain>
    </source>
</reference>
<dbReference type="RefSeq" id="XP_060383161.1">
    <property type="nucleotide sequence ID" value="XM_060521971.1"/>
</dbReference>
<dbReference type="GeneID" id="85406209"/>
<evidence type="ECO:0000313" key="1">
    <source>
        <dbReference type="EMBL" id="KAK1501216.1"/>
    </source>
</evidence>
<evidence type="ECO:0000313" key="2">
    <source>
        <dbReference type="Proteomes" id="UP001227543"/>
    </source>
</evidence>
<dbReference type="Proteomes" id="UP001227543">
    <property type="component" value="Unassembled WGS sequence"/>
</dbReference>
<name>A0ABQ9RCJ2_9PEZI</name>
<gene>
    <name evidence="1" type="ORF">CTAM01_05941</name>
</gene>
<organism evidence="1 2">
    <name type="scientific">Colletotrichum tamarilloi</name>
    <dbReference type="NCBI Taxonomy" id="1209934"/>
    <lineage>
        <taxon>Eukaryota</taxon>
        <taxon>Fungi</taxon>
        <taxon>Dikarya</taxon>
        <taxon>Ascomycota</taxon>
        <taxon>Pezizomycotina</taxon>
        <taxon>Sordariomycetes</taxon>
        <taxon>Hypocreomycetidae</taxon>
        <taxon>Glomerellales</taxon>
        <taxon>Glomerellaceae</taxon>
        <taxon>Colletotrichum</taxon>
        <taxon>Colletotrichum acutatum species complex</taxon>
    </lineage>
</organism>
<protein>
    <submittedName>
        <fullName evidence="1">Uncharacterized protein</fullName>
    </submittedName>
</protein>
<comment type="caution">
    <text evidence="1">The sequence shown here is derived from an EMBL/GenBank/DDBJ whole genome shotgun (WGS) entry which is preliminary data.</text>
</comment>
<keyword evidence="2" id="KW-1185">Reference proteome</keyword>
<accession>A0ABQ9RCJ2</accession>